<dbReference type="InterPro" id="IPR043164">
    <property type="entry name" value="Ribosomal_uL10-like_insert_sf"/>
</dbReference>
<dbReference type="GO" id="GO:0070180">
    <property type="term" value="F:large ribosomal subunit rRNA binding"/>
    <property type="evidence" value="ECO:0007669"/>
    <property type="project" value="TreeGrafter"/>
</dbReference>
<dbReference type="GO" id="GO:0002181">
    <property type="term" value="P:cytoplasmic translation"/>
    <property type="evidence" value="ECO:0007669"/>
    <property type="project" value="TreeGrafter"/>
</dbReference>
<dbReference type="InterPro" id="IPR050323">
    <property type="entry name" value="Ribosomal_protein_uL10"/>
</dbReference>
<evidence type="ECO:0000313" key="5">
    <source>
        <dbReference type="EMBL" id="BBL45306.1"/>
    </source>
</evidence>
<keyword evidence="6" id="KW-1185">Reference proteome</keyword>
<dbReference type="EMBL" id="AP019769">
    <property type="protein sequence ID" value="BBL45306.1"/>
    <property type="molecule type" value="Genomic_DNA"/>
</dbReference>
<dbReference type="Gene3D" id="6.10.140.760">
    <property type="match status" value="1"/>
</dbReference>
<dbReference type="Pfam" id="PF00466">
    <property type="entry name" value="Ribosomal_L10"/>
    <property type="match status" value="1"/>
</dbReference>
<dbReference type="InterPro" id="IPR043141">
    <property type="entry name" value="Ribosomal_uL10-like_sf"/>
</dbReference>
<comment type="similarity">
    <text evidence="1">Belongs to the universal ribosomal protein uL10 family.</text>
</comment>
<name>A0A915SSD2_9ARCH</name>
<reference evidence="6" key="1">
    <citation type="journal article" date="2022" name="Int. J. Syst. Evol. Microbiol.">
        <title>Nanobdella aerobiophila gen. nov., sp. nov., a thermoacidophilic, obligate ectosymbiotic archaeon, and proposal of Nanobdellaceae fam. nov., Nanobdellales ord. nov. and Nanobdellia class. nov.</title>
        <authorList>
            <person name="Kato S."/>
            <person name="Ogasawara A."/>
            <person name="Itoh T."/>
            <person name="Sakai H.D."/>
            <person name="Shimizu M."/>
            <person name="Yuki M."/>
            <person name="Kaneko M."/>
            <person name="Takashina T."/>
            <person name="Ohkuma M."/>
        </authorList>
    </citation>
    <scope>NUCLEOTIDE SEQUENCE [LARGE SCALE GENOMIC DNA]</scope>
    <source>
        <strain evidence="6">MJ1</strain>
    </source>
</reference>
<protein>
    <submittedName>
        <fullName evidence="5">50S ribosomal protein L10</fullName>
    </submittedName>
</protein>
<dbReference type="InterPro" id="IPR040637">
    <property type="entry name" value="Ribosomal_uL10-like_insert"/>
</dbReference>
<dbReference type="Gene3D" id="3.90.105.20">
    <property type="match status" value="1"/>
</dbReference>
<evidence type="ECO:0000313" key="6">
    <source>
        <dbReference type="Proteomes" id="UP001055553"/>
    </source>
</evidence>
<dbReference type="Gene3D" id="3.30.70.1730">
    <property type="match status" value="1"/>
</dbReference>
<dbReference type="InterPro" id="IPR001790">
    <property type="entry name" value="Ribosomal_uL10"/>
</dbReference>
<feature type="domain" description="Large ribosomal subunit protein uL10-like insertion" evidence="4">
    <location>
        <begin position="112"/>
        <end position="182"/>
    </location>
</feature>
<sequence>MVAKQKLEYVENLYNILSKNHLLAIANLVETPTSALQKIRKNLKSQGFYLKTVRKNLFIRTLKNLNDKNLESLIKELEENKKITILLIIPSKEINPFILNKILEENRSYRAARIGDILEDDVMIKAGPTNLTPGPVLTELKKYNIKTKVENGKIAIAEDCIVAKKGTKVDEGLASLLQKFNITPIPVKVRLLLFYDGKVLYNQEVLSTPLEKYLEELNLAFKYSLGLSINIGYPTKENINILLENTYKNSIKLSLNLGVISKDNVRFILSRTYNIANKLKQKLNIQ</sequence>
<gene>
    <name evidence="5" type="ORF">MJ1_0131</name>
</gene>
<dbReference type="PANTHER" id="PTHR45699">
    <property type="entry name" value="60S ACIDIC RIBOSOMAL PROTEIN P0"/>
    <property type="match status" value="1"/>
</dbReference>
<keyword evidence="2 5" id="KW-0689">Ribosomal protein</keyword>
<dbReference type="Proteomes" id="UP001055553">
    <property type="component" value="Chromosome"/>
</dbReference>
<dbReference type="GO" id="GO:0000027">
    <property type="term" value="P:ribosomal large subunit assembly"/>
    <property type="evidence" value="ECO:0007669"/>
    <property type="project" value="TreeGrafter"/>
</dbReference>
<keyword evidence="3" id="KW-0687">Ribonucleoprotein</keyword>
<dbReference type="RefSeq" id="WP_258393345.1">
    <property type="nucleotide sequence ID" value="NZ_AP019769.1"/>
</dbReference>
<dbReference type="KEGG" id="naer:MJ1_0131"/>
<dbReference type="GO" id="GO:0022625">
    <property type="term" value="C:cytosolic large ribosomal subunit"/>
    <property type="evidence" value="ECO:0007669"/>
    <property type="project" value="TreeGrafter"/>
</dbReference>
<dbReference type="GO" id="GO:0003735">
    <property type="term" value="F:structural constituent of ribosome"/>
    <property type="evidence" value="ECO:0007669"/>
    <property type="project" value="TreeGrafter"/>
</dbReference>
<organism evidence="5 6">
    <name type="scientific">Nanobdella aerobiophila</name>
    <dbReference type="NCBI Taxonomy" id="2586965"/>
    <lineage>
        <taxon>Archaea</taxon>
        <taxon>Nanobdellota</taxon>
        <taxon>Nanobdellia</taxon>
        <taxon>Nanobdellales</taxon>
        <taxon>Nanobdellaceae</taxon>
        <taxon>Nanobdella</taxon>
    </lineage>
</organism>
<dbReference type="AlphaFoldDB" id="A0A915SSD2"/>
<evidence type="ECO:0000256" key="3">
    <source>
        <dbReference type="ARBA" id="ARBA00023274"/>
    </source>
</evidence>
<dbReference type="GeneID" id="74568082"/>
<dbReference type="SUPFAM" id="SSF160369">
    <property type="entry name" value="Ribosomal protein L10-like"/>
    <property type="match status" value="1"/>
</dbReference>
<evidence type="ECO:0000256" key="1">
    <source>
        <dbReference type="ARBA" id="ARBA00008889"/>
    </source>
</evidence>
<evidence type="ECO:0000259" key="4">
    <source>
        <dbReference type="Pfam" id="PF17777"/>
    </source>
</evidence>
<dbReference type="PANTHER" id="PTHR45699:SF3">
    <property type="entry name" value="LARGE RIBOSOMAL SUBUNIT PROTEIN UL10"/>
    <property type="match status" value="1"/>
</dbReference>
<evidence type="ECO:0000256" key="2">
    <source>
        <dbReference type="ARBA" id="ARBA00022980"/>
    </source>
</evidence>
<accession>A0A915SSD2</accession>
<dbReference type="Pfam" id="PF17777">
    <property type="entry name" value="RL10P_insert"/>
    <property type="match status" value="1"/>
</dbReference>
<proteinExistence type="inferred from homology"/>